<comment type="caution">
    <text evidence="1">The sequence shown here is derived from an EMBL/GenBank/DDBJ whole genome shotgun (WGS) entry which is preliminary data.</text>
</comment>
<evidence type="ECO:0000313" key="2">
    <source>
        <dbReference type="Proteomes" id="UP000176614"/>
    </source>
</evidence>
<dbReference type="EMBL" id="MEVT01000001">
    <property type="protein sequence ID" value="OGC63904.1"/>
    <property type="molecule type" value="Genomic_DNA"/>
</dbReference>
<dbReference type="Proteomes" id="UP000176614">
    <property type="component" value="Unassembled WGS sequence"/>
</dbReference>
<organism evidence="1 2">
    <name type="scientific">candidate division WWE3 bacterium RIFOXYA2_FULL_46_9</name>
    <dbReference type="NCBI Taxonomy" id="1802636"/>
    <lineage>
        <taxon>Bacteria</taxon>
        <taxon>Katanobacteria</taxon>
    </lineage>
</organism>
<gene>
    <name evidence="1" type="ORF">A2264_02335</name>
</gene>
<name>A0A1F4W3A2_UNCKA</name>
<dbReference type="AlphaFoldDB" id="A0A1F4W3A2"/>
<proteinExistence type="predicted"/>
<reference evidence="1 2" key="1">
    <citation type="journal article" date="2016" name="Nat. Commun.">
        <title>Thousands of microbial genomes shed light on interconnected biogeochemical processes in an aquifer system.</title>
        <authorList>
            <person name="Anantharaman K."/>
            <person name="Brown C.T."/>
            <person name="Hug L.A."/>
            <person name="Sharon I."/>
            <person name="Castelle C.J."/>
            <person name="Probst A.J."/>
            <person name="Thomas B.C."/>
            <person name="Singh A."/>
            <person name="Wilkins M.J."/>
            <person name="Karaoz U."/>
            <person name="Brodie E.L."/>
            <person name="Williams K.H."/>
            <person name="Hubbard S.S."/>
            <person name="Banfield J.F."/>
        </authorList>
    </citation>
    <scope>NUCLEOTIDE SEQUENCE [LARGE SCALE GENOMIC DNA]</scope>
</reference>
<protein>
    <submittedName>
        <fullName evidence="1">Uncharacterized protein</fullName>
    </submittedName>
</protein>
<evidence type="ECO:0000313" key="1">
    <source>
        <dbReference type="EMBL" id="OGC63904.1"/>
    </source>
</evidence>
<sequence>MTNSLSKLEVAIVPQFYMEPKSAALAVLTEIWPNWYDRGMVSVVKVAREIGSAPSLTGYHLGIRVPKLSETLSRLVTWGFERGITLQFEPAGSKVFINFQDAMSLELVSTPAKEPSFDHFSANVFRMSLADAFAKALGCEYEGETSGDWGVAHFYFDPSDKKRLQFTRPSTTLDSLSTQYPYIIRSSRNPKALSSIVNWIRDTIGDDPFYDTATKLIHWKEMAPWYLRVDG</sequence>
<accession>A0A1F4W3A2</accession>